<protein>
    <submittedName>
        <fullName evidence="1">Sulfate transporter</fullName>
    </submittedName>
</protein>
<proteinExistence type="predicted"/>
<accession>A0A392VT48</accession>
<dbReference type="EMBL" id="LXQA011275919">
    <property type="protein sequence ID" value="MCI91578.1"/>
    <property type="molecule type" value="Genomic_DNA"/>
</dbReference>
<feature type="non-terminal residue" evidence="1">
    <location>
        <position position="1"/>
    </location>
</feature>
<evidence type="ECO:0000313" key="2">
    <source>
        <dbReference type="Proteomes" id="UP000265520"/>
    </source>
</evidence>
<keyword evidence="2" id="KW-1185">Reference proteome</keyword>
<sequence length="49" mass="5341">EQGDPGTKLVRKYRPNVNDAKWARQGVVATVKYGEAIPVVQARIADAGF</sequence>
<dbReference type="Proteomes" id="UP000265520">
    <property type="component" value="Unassembled WGS sequence"/>
</dbReference>
<evidence type="ECO:0000313" key="1">
    <source>
        <dbReference type="EMBL" id="MCI91578.1"/>
    </source>
</evidence>
<organism evidence="1 2">
    <name type="scientific">Trifolium medium</name>
    <dbReference type="NCBI Taxonomy" id="97028"/>
    <lineage>
        <taxon>Eukaryota</taxon>
        <taxon>Viridiplantae</taxon>
        <taxon>Streptophyta</taxon>
        <taxon>Embryophyta</taxon>
        <taxon>Tracheophyta</taxon>
        <taxon>Spermatophyta</taxon>
        <taxon>Magnoliopsida</taxon>
        <taxon>eudicotyledons</taxon>
        <taxon>Gunneridae</taxon>
        <taxon>Pentapetalae</taxon>
        <taxon>rosids</taxon>
        <taxon>fabids</taxon>
        <taxon>Fabales</taxon>
        <taxon>Fabaceae</taxon>
        <taxon>Papilionoideae</taxon>
        <taxon>50 kb inversion clade</taxon>
        <taxon>NPAAA clade</taxon>
        <taxon>Hologalegina</taxon>
        <taxon>IRL clade</taxon>
        <taxon>Trifolieae</taxon>
        <taxon>Trifolium</taxon>
    </lineage>
</organism>
<name>A0A392VT48_9FABA</name>
<dbReference type="AlphaFoldDB" id="A0A392VT48"/>
<comment type="caution">
    <text evidence="1">The sequence shown here is derived from an EMBL/GenBank/DDBJ whole genome shotgun (WGS) entry which is preliminary data.</text>
</comment>
<reference evidence="1 2" key="1">
    <citation type="journal article" date="2018" name="Front. Plant Sci.">
        <title>Red Clover (Trifolium pratense) and Zigzag Clover (T. medium) - A Picture of Genomic Similarities and Differences.</title>
        <authorList>
            <person name="Dluhosova J."/>
            <person name="Istvanek J."/>
            <person name="Nedelnik J."/>
            <person name="Repkova J."/>
        </authorList>
    </citation>
    <scope>NUCLEOTIDE SEQUENCE [LARGE SCALE GENOMIC DNA]</scope>
    <source>
        <strain evidence="2">cv. 10/8</strain>
        <tissue evidence="1">Leaf</tissue>
    </source>
</reference>